<evidence type="ECO:0000313" key="1">
    <source>
        <dbReference type="EMBL" id="DAD87516.1"/>
    </source>
</evidence>
<accession>A0A8S5MZ90</accession>
<name>A0A8S5MZ90_9CAUD</name>
<organism evidence="1">
    <name type="scientific">Siphoviridae sp. ctAUQ2</name>
    <dbReference type="NCBI Taxonomy" id="2826182"/>
    <lineage>
        <taxon>Viruses</taxon>
        <taxon>Duplodnaviria</taxon>
        <taxon>Heunggongvirae</taxon>
        <taxon>Uroviricota</taxon>
        <taxon>Caudoviricetes</taxon>
    </lineage>
</organism>
<reference evidence="1" key="1">
    <citation type="journal article" date="2021" name="Proc. Natl. Acad. Sci. U.S.A.">
        <title>A Catalog of Tens of Thousands of Viruses from Human Metagenomes Reveals Hidden Associations with Chronic Diseases.</title>
        <authorList>
            <person name="Tisza M.J."/>
            <person name="Buck C.B."/>
        </authorList>
    </citation>
    <scope>NUCLEOTIDE SEQUENCE</scope>
    <source>
        <strain evidence="1">CtAUQ2</strain>
    </source>
</reference>
<dbReference type="EMBL" id="BK015022">
    <property type="protein sequence ID" value="DAD87516.1"/>
    <property type="molecule type" value="Genomic_DNA"/>
</dbReference>
<sequence>MDKKIIVPKTLSQKERDFCELFIFGCDPYTGNARKCYEELFNVSSLTSLKDAQELMAREDVNEYLTQLRIVANYNNADLKARLTEKLLHIIDETSTAQYTDRRGTVLSPAPLRSVAVQATKALMELHPIKVAQESKLELTGGDGNAGITFNVIVPQEQPQIPED</sequence>
<protein>
    <submittedName>
        <fullName evidence="1">DNA binding domain protein</fullName>
    </submittedName>
</protein>
<proteinExistence type="predicted"/>